<accession>A0A174KVG5</accession>
<dbReference type="STRING" id="39482.ERS852491_04376"/>
<dbReference type="InterPro" id="IPR024265">
    <property type="entry name" value="DUF3788"/>
</dbReference>
<name>A0A174KVG5_9FIRM</name>
<gene>
    <name evidence="1" type="ORF">ERS852491_04376</name>
</gene>
<proteinExistence type="predicted"/>
<dbReference type="RefSeq" id="WP_055154958.1">
    <property type="nucleotide sequence ID" value="NZ_CYZU01000060.1"/>
</dbReference>
<dbReference type="EMBL" id="CYZU01000060">
    <property type="protein sequence ID" value="CUP14077.1"/>
    <property type="molecule type" value="Genomic_DNA"/>
</dbReference>
<dbReference type="OrthoDB" id="9090890at2"/>
<protein>
    <submittedName>
        <fullName evidence="1">Protein of uncharacterized function (DUF3788)</fullName>
    </submittedName>
</protein>
<evidence type="ECO:0000313" key="2">
    <source>
        <dbReference type="Proteomes" id="UP000095544"/>
    </source>
</evidence>
<dbReference type="Proteomes" id="UP000095544">
    <property type="component" value="Unassembled WGS sequence"/>
</dbReference>
<organism evidence="1 2">
    <name type="scientific">Faecalicatena contorta</name>
    <dbReference type="NCBI Taxonomy" id="39482"/>
    <lineage>
        <taxon>Bacteria</taxon>
        <taxon>Bacillati</taxon>
        <taxon>Bacillota</taxon>
        <taxon>Clostridia</taxon>
        <taxon>Lachnospirales</taxon>
        <taxon>Lachnospiraceae</taxon>
        <taxon>Faecalicatena</taxon>
    </lineage>
</organism>
<reference evidence="1 2" key="1">
    <citation type="submission" date="2015-09" db="EMBL/GenBank/DDBJ databases">
        <authorList>
            <consortium name="Pathogen Informatics"/>
        </authorList>
    </citation>
    <scope>NUCLEOTIDE SEQUENCE [LARGE SCALE GENOMIC DNA]</scope>
    <source>
        <strain evidence="1 2">2789STDY5834876</strain>
    </source>
</reference>
<dbReference type="Pfam" id="PF12663">
    <property type="entry name" value="DUF3788"/>
    <property type="match status" value="1"/>
</dbReference>
<dbReference type="AlphaFoldDB" id="A0A174KVG5"/>
<sequence>MYERMLNKQIEPTVDEMKDYCGENAELFTLLNEWLSSSFQTVQKVTFPYGNAYGWGIAHRIKQKLICNIFAENNSFTVMVRLSDPQFASLYENMLQYTQEYIDNKYLCGDGGWIQYRVTCRGHFDDIQKILSVKCSHECC</sequence>
<evidence type="ECO:0000313" key="1">
    <source>
        <dbReference type="EMBL" id="CUP14077.1"/>
    </source>
</evidence>